<feature type="domain" description="ABC transporter" evidence="6">
    <location>
        <begin position="26"/>
        <end position="286"/>
    </location>
</feature>
<gene>
    <name evidence="7" type="ORF">J4H92_00930</name>
</gene>
<feature type="compositionally biased region" description="Basic and acidic residues" evidence="5">
    <location>
        <begin position="646"/>
        <end position="658"/>
    </location>
</feature>
<comment type="caution">
    <text evidence="7">The sequence shown here is derived from an EMBL/GenBank/DDBJ whole genome shotgun (WGS) entry which is preliminary data.</text>
</comment>
<protein>
    <submittedName>
        <fullName evidence="7">ABC transporter ATP-binding protein</fullName>
    </submittedName>
</protein>
<proteinExistence type="inferred from homology"/>
<keyword evidence="3" id="KW-0547">Nucleotide-binding</keyword>
<dbReference type="InterPro" id="IPR017871">
    <property type="entry name" value="ABC_transporter-like_CS"/>
</dbReference>
<feature type="compositionally biased region" description="Low complexity" evidence="5">
    <location>
        <begin position="374"/>
        <end position="384"/>
    </location>
</feature>
<name>A0A939SAK5_9MICO</name>
<keyword evidence="2" id="KW-0813">Transport</keyword>
<dbReference type="GO" id="GO:0055085">
    <property type="term" value="P:transmembrane transport"/>
    <property type="evidence" value="ECO:0007669"/>
    <property type="project" value="UniProtKB-ARBA"/>
</dbReference>
<dbReference type="InterPro" id="IPR050319">
    <property type="entry name" value="ABC_transp_ATP-bind"/>
</dbReference>
<dbReference type="SMART" id="SM00382">
    <property type="entry name" value="AAA"/>
    <property type="match status" value="2"/>
</dbReference>
<dbReference type="AlphaFoldDB" id="A0A939SAK5"/>
<dbReference type="GO" id="GO:0015833">
    <property type="term" value="P:peptide transport"/>
    <property type="evidence" value="ECO:0007669"/>
    <property type="project" value="InterPro"/>
</dbReference>
<dbReference type="SUPFAM" id="SSF52540">
    <property type="entry name" value="P-loop containing nucleoside triphosphate hydrolases"/>
    <property type="match status" value="2"/>
</dbReference>
<comment type="similarity">
    <text evidence="1">Belongs to the ABC transporter superfamily.</text>
</comment>
<accession>A0A939SAK5</accession>
<keyword evidence="8" id="KW-1185">Reference proteome</keyword>
<evidence type="ECO:0000256" key="5">
    <source>
        <dbReference type="SAM" id="MobiDB-lite"/>
    </source>
</evidence>
<evidence type="ECO:0000313" key="7">
    <source>
        <dbReference type="EMBL" id="MBO1900508.1"/>
    </source>
</evidence>
<dbReference type="Gene3D" id="3.40.50.300">
    <property type="entry name" value="P-loop containing nucleotide triphosphate hydrolases"/>
    <property type="match status" value="2"/>
</dbReference>
<reference evidence="7" key="1">
    <citation type="submission" date="2021-03" db="EMBL/GenBank/DDBJ databases">
        <title>Leucobacter chromiisoli sp. nov., isolated from chromium-containing soil of chemical plant.</title>
        <authorList>
            <person name="Xu Z."/>
        </authorList>
    </citation>
    <scope>NUCLEOTIDE SEQUENCE</scope>
    <source>
        <strain evidence="7">S27</strain>
    </source>
</reference>
<keyword evidence="4 7" id="KW-0067">ATP-binding</keyword>
<evidence type="ECO:0000259" key="6">
    <source>
        <dbReference type="PROSITE" id="PS50893"/>
    </source>
</evidence>
<dbReference type="InterPro" id="IPR027417">
    <property type="entry name" value="P-loop_NTPase"/>
</dbReference>
<sequence>MNHGIGATPDARGAHPSPGARTASVLEVRDLDVSAGDRPIVRGLSLSVAAGETAAIVGESGSGKSLAARAMIGLLPPALSARGTVRLGGARDGTDRASLDLARSREADWDGLRGRRIALLLQDPFTSLSPVHTVGRQIADTVSAARRTGRGRRTFGDAGRLRRLVSERLSEVSLPERVAAQYPHQLSGGMRQRAAIAAALAADPDVLLADEPTTALDASTQGGILELLAELQRSRGLAVVLISHDLDLVRGYAASTTVLLAGSVVERGATADVLERPLHPYTAGLLAASTSIDHRADRLPTVPWIETAEHRPPPGLTFGDGYAEAARVREVPPPRLLRIEDGREKGREVAAYEAGAPLPRVRPVAADPRPEPSAPAGTAETAEGPAGEVVLRVARLTKSFGAATALDDVSFELERGEVLGIVGESGSGKTTLARCIVGLEQAERGTIETPGGAGARAAARRTAPRSAAARRAAGSGAVQIVFQDPASALNPAHTVGFALREVLRIAGRDPGGTGALLERVGLPAAFATRRPGDLSGGQRQRVAIARALALEPEILICDESVSALDVSVQAQILNLLSELRRSERLSLLFISHDLGVINQLADRVLVLLDGRVVESGPRRDVLSAPQHAYTRQLIDDARPAPAFHPARPDDRPDPQEIP</sequence>
<evidence type="ECO:0000256" key="4">
    <source>
        <dbReference type="ARBA" id="ARBA00022840"/>
    </source>
</evidence>
<dbReference type="CDD" id="cd03257">
    <property type="entry name" value="ABC_NikE_OppD_transporters"/>
    <property type="match status" value="2"/>
</dbReference>
<dbReference type="Proteomes" id="UP000664382">
    <property type="component" value="Unassembled WGS sequence"/>
</dbReference>
<dbReference type="PROSITE" id="PS00211">
    <property type="entry name" value="ABC_TRANSPORTER_1"/>
    <property type="match status" value="2"/>
</dbReference>
<organism evidence="7 8">
    <name type="scientific">Leucobacter weissii</name>
    <dbReference type="NCBI Taxonomy" id="1983706"/>
    <lineage>
        <taxon>Bacteria</taxon>
        <taxon>Bacillati</taxon>
        <taxon>Actinomycetota</taxon>
        <taxon>Actinomycetes</taxon>
        <taxon>Micrococcales</taxon>
        <taxon>Microbacteriaceae</taxon>
        <taxon>Leucobacter</taxon>
    </lineage>
</organism>
<evidence type="ECO:0000256" key="3">
    <source>
        <dbReference type="ARBA" id="ARBA00022741"/>
    </source>
</evidence>
<dbReference type="PROSITE" id="PS50893">
    <property type="entry name" value="ABC_TRANSPORTER_2"/>
    <property type="match status" value="2"/>
</dbReference>
<dbReference type="InterPro" id="IPR013563">
    <property type="entry name" value="Oligopep_ABC_C"/>
</dbReference>
<dbReference type="GO" id="GO:0005524">
    <property type="term" value="F:ATP binding"/>
    <property type="evidence" value="ECO:0007669"/>
    <property type="project" value="UniProtKB-KW"/>
</dbReference>
<evidence type="ECO:0000256" key="1">
    <source>
        <dbReference type="ARBA" id="ARBA00005417"/>
    </source>
</evidence>
<dbReference type="InterPro" id="IPR003593">
    <property type="entry name" value="AAA+_ATPase"/>
</dbReference>
<dbReference type="Pfam" id="PF00005">
    <property type="entry name" value="ABC_tran"/>
    <property type="match status" value="2"/>
</dbReference>
<feature type="region of interest" description="Disordered" evidence="5">
    <location>
        <begin position="361"/>
        <end position="384"/>
    </location>
</feature>
<evidence type="ECO:0000313" key="8">
    <source>
        <dbReference type="Proteomes" id="UP000664382"/>
    </source>
</evidence>
<evidence type="ECO:0000256" key="2">
    <source>
        <dbReference type="ARBA" id="ARBA00022448"/>
    </source>
</evidence>
<dbReference type="Pfam" id="PF08352">
    <property type="entry name" value="oligo_HPY"/>
    <property type="match status" value="2"/>
</dbReference>
<dbReference type="InterPro" id="IPR003439">
    <property type="entry name" value="ABC_transporter-like_ATP-bd"/>
</dbReference>
<dbReference type="GO" id="GO:0016887">
    <property type="term" value="F:ATP hydrolysis activity"/>
    <property type="evidence" value="ECO:0007669"/>
    <property type="project" value="InterPro"/>
</dbReference>
<dbReference type="EMBL" id="JAGDYM010000002">
    <property type="protein sequence ID" value="MBO1900508.1"/>
    <property type="molecule type" value="Genomic_DNA"/>
</dbReference>
<feature type="region of interest" description="Disordered" evidence="5">
    <location>
        <begin position="634"/>
        <end position="658"/>
    </location>
</feature>
<feature type="region of interest" description="Disordered" evidence="5">
    <location>
        <begin position="1"/>
        <end position="21"/>
    </location>
</feature>
<dbReference type="RefSeq" id="WP_208095149.1">
    <property type="nucleotide sequence ID" value="NZ_JAGDYM010000002.1"/>
</dbReference>
<dbReference type="PANTHER" id="PTHR43776:SF7">
    <property type="entry name" value="D,D-DIPEPTIDE TRANSPORT ATP-BINDING PROTEIN DDPF-RELATED"/>
    <property type="match status" value="1"/>
</dbReference>
<dbReference type="PANTHER" id="PTHR43776">
    <property type="entry name" value="TRANSPORT ATP-BINDING PROTEIN"/>
    <property type="match status" value="1"/>
</dbReference>
<feature type="domain" description="ABC transporter" evidence="6">
    <location>
        <begin position="391"/>
        <end position="634"/>
    </location>
</feature>